<dbReference type="EMBL" id="CP020928">
    <property type="protein sequence ID" value="AWF95706.1"/>
    <property type="molecule type" value="Genomic_DNA"/>
</dbReference>
<name>A0A2S1KRR8_9LACO</name>
<sequence length="140" mass="16452">MIGKAFNPRDGDDIMGLDMYLHEKITKPNGQFELRELLTWRKANQIRHWFYTHQNRQEIEEQLAVELTLQDLKDLSTDIEKVLKNHALAPVLLPTQSGFFFGSTEYDDNYYNDLLKTFLAVNIIIGVSHAEQTFVYSERW</sequence>
<evidence type="ECO:0000313" key="1">
    <source>
        <dbReference type="EMBL" id="AWF95706.1"/>
    </source>
</evidence>
<organism evidence="1 2">
    <name type="scientific">Weissella cibaria</name>
    <dbReference type="NCBI Taxonomy" id="137591"/>
    <lineage>
        <taxon>Bacteria</taxon>
        <taxon>Bacillati</taxon>
        <taxon>Bacillota</taxon>
        <taxon>Bacilli</taxon>
        <taxon>Lactobacillales</taxon>
        <taxon>Lactobacillaceae</taxon>
        <taxon>Weissella</taxon>
    </lineage>
</organism>
<dbReference type="Proteomes" id="UP000244870">
    <property type="component" value="Chromosome"/>
</dbReference>
<protein>
    <submittedName>
        <fullName evidence="1">Uncharacterized protein</fullName>
    </submittedName>
</protein>
<dbReference type="AlphaFoldDB" id="A0A2S1KRR8"/>
<evidence type="ECO:0000313" key="2">
    <source>
        <dbReference type="Proteomes" id="UP000244870"/>
    </source>
</evidence>
<reference evidence="1 2" key="1">
    <citation type="submission" date="2017-04" db="EMBL/GenBank/DDBJ databases">
        <title>Weissella cibaria strain m2 complete genome.</title>
        <authorList>
            <person name="Pan Q."/>
            <person name="Tan M."/>
            <person name="Yao F."/>
            <person name="Su S."/>
        </authorList>
    </citation>
    <scope>NUCLEOTIDE SEQUENCE [LARGE SCALE GENOMIC DNA]</scope>
    <source>
        <strain evidence="1 2">M2</strain>
    </source>
</reference>
<gene>
    <name evidence="1" type="ORF">B6254_1302</name>
</gene>
<accession>A0A2S1KRR8</accession>
<proteinExistence type="predicted"/>